<name>A0A8A0XXQ7_9PLEO</name>
<organism evidence="1">
    <name type="scientific">Preussia typharum</name>
    <dbReference type="NCBI Taxonomy" id="718249"/>
    <lineage>
        <taxon>Eukaryota</taxon>
        <taxon>Fungi</taxon>
        <taxon>Dikarya</taxon>
        <taxon>Ascomycota</taxon>
        <taxon>Pezizomycotina</taxon>
        <taxon>Dothideomycetes</taxon>
        <taxon>Pleosporomycetidae</taxon>
        <taxon>Pleosporales</taxon>
        <taxon>Sporormiaceae</taxon>
        <taxon>Preussia/Sporomiella species complex</taxon>
        <taxon>Preussia</taxon>
    </lineage>
</organism>
<dbReference type="InterPro" id="IPR001128">
    <property type="entry name" value="Cyt_P450"/>
</dbReference>
<dbReference type="InterPro" id="IPR036396">
    <property type="entry name" value="Cyt_P450_sf"/>
</dbReference>
<dbReference type="AlphaFoldDB" id="A0A8A0XXQ7"/>
<dbReference type="SUPFAM" id="SSF48264">
    <property type="entry name" value="Cytochrome P450"/>
    <property type="match status" value="1"/>
</dbReference>
<dbReference type="PANTHER" id="PTHR24305">
    <property type="entry name" value="CYTOCHROME P450"/>
    <property type="match status" value="1"/>
</dbReference>
<proteinExistence type="predicted"/>
<dbReference type="PANTHER" id="PTHR24305:SF168">
    <property type="entry name" value="P450, PUTATIVE (EUROFUNG)-RELATED"/>
    <property type="match status" value="1"/>
</dbReference>
<evidence type="ECO:0000313" key="1">
    <source>
        <dbReference type="EMBL" id="QSQ85904.1"/>
    </source>
</evidence>
<accession>A0A8A0XXQ7</accession>
<dbReference type="GO" id="GO:0020037">
    <property type="term" value="F:heme binding"/>
    <property type="evidence" value="ECO:0007669"/>
    <property type="project" value="InterPro"/>
</dbReference>
<dbReference type="EMBL" id="MW147207">
    <property type="protein sequence ID" value="QSQ85904.1"/>
    <property type="molecule type" value="Genomic_DNA"/>
</dbReference>
<dbReference type="InterPro" id="IPR050121">
    <property type="entry name" value="Cytochrome_P450_monoxygenase"/>
</dbReference>
<sequence length="497" mass="55951">MTLLSSTMLLLGALGVILYSGITRFIEWKRLRHIPGPKLAGWTDLWLLRHVVPGKLCTKLVDVCNVYGPLARIGPNWVVCGDPFEIQKIWSVRSGYSRASWYKATRLNPDEDNVLTMLDNKGHHRLRAMLVPAYAGKGMDNQERLVDEQIENLIGLIDRKYISTATTLRPCNMGRIMQYLTQDLITAVGFGKATGYLKADEDIMGVLETCENLLAPGHIIMFLPKVRELLESRYLKPFLPKPTGDRGIGGLLGLIKSHVDTRYGDSKTRNNDMLQSFVDSGLRRSQVEGESLVTLFGGTDSTSTALRMTIFFLSTNLDAYRKLQVEIDAAAVSAARPIIADEHVKRLPYLQACIREGMRLWPPSMALLPKVSDRDQIVCGKTVPAGTFVGWAGLKIMKDKQVFGENADVFEPGRWIDSEPERLKQMEGVYGLIFATGTAWECLGKKLAYVEMGKVLFELFLRYDFSMVNSVKPFEWINHGFTVHRGMDVKITERKRQ</sequence>
<dbReference type="CDD" id="cd11060">
    <property type="entry name" value="CYP57A1-like"/>
    <property type="match status" value="1"/>
</dbReference>
<dbReference type="PRINTS" id="PR00385">
    <property type="entry name" value="P450"/>
</dbReference>
<dbReference type="GO" id="GO:0004497">
    <property type="term" value="F:monooxygenase activity"/>
    <property type="evidence" value="ECO:0007669"/>
    <property type="project" value="InterPro"/>
</dbReference>
<dbReference type="Gene3D" id="1.10.630.10">
    <property type="entry name" value="Cytochrome P450"/>
    <property type="match status" value="1"/>
</dbReference>
<dbReference type="GO" id="GO:0016705">
    <property type="term" value="F:oxidoreductase activity, acting on paired donors, with incorporation or reduction of molecular oxygen"/>
    <property type="evidence" value="ECO:0007669"/>
    <property type="project" value="InterPro"/>
</dbReference>
<protein>
    <submittedName>
        <fullName evidence="1">P450</fullName>
    </submittedName>
</protein>
<dbReference type="GO" id="GO:0005506">
    <property type="term" value="F:iron ion binding"/>
    <property type="evidence" value="ECO:0007669"/>
    <property type="project" value="InterPro"/>
</dbReference>
<gene>
    <name evidence="1" type="primary">g104</name>
</gene>
<dbReference type="Pfam" id="PF00067">
    <property type="entry name" value="p450"/>
    <property type="match status" value="1"/>
</dbReference>
<reference evidence="1" key="1">
    <citation type="journal article" date="2021" name="J. Ind. Microbiol. Biotechnol.">
        <title>Anti-cryptococcal activity of preussolides A and B, phosphoethanolamine-substituted 24-membered macrolides, and leptosin C from coprophilous isolates of Preussia typharum.</title>
        <authorList>
            <person name="Perlatti B."/>
            <person name="Lan N."/>
            <person name="Xiang M."/>
            <person name="Earp C.E."/>
            <person name="Spraker J.E."/>
            <person name="Harvey C.J.B."/>
            <person name="Nichols C.B."/>
            <person name="Alspaugh J.A."/>
            <person name="Gloer J.B."/>
            <person name="Bills G.F."/>
        </authorList>
    </citation>
    <scope>NUCLEOTIDE SEQUENCE</scope>
    <source>
        <strain evidence="1">BGC</strain>
    </source>
</reference>